<dbReference type="PANTHER" id="PTHR19288:SF93">
    <property type="entry name" value="FI11325P-RELATED"/>
    <property type="match status" value="1"/>
</dbReference>
<evidence type="ECO:0000256" key="4">
    <source>
        <dbReference type="ARBA" id="ARBA00022927"/>
    </source>
</evidence>
<dbReference type="SUPFAM" id="SSF58038">
    <property type="entry name" value="SNARE fusion complex"/>
    <property type="match status" value="2"/>
</dbReference>
<dbReference type="SUPFAM" id="SSF56784">
    <property type="entry name" value="HAD-like"/>
    <property type="match status" value="2"/>
</dbReference>
<dbReference type="InterPro" id="IPR012577">
    <property type="entry name" value="NIPSNAP"/>
</dbReference>
<dbReference type="FunFam" id="1.20.5.110:FF:000041">
    <property type="entry name" value="Synaptosomal-associated protein 29"/>
    <property type="match status" value="1"/>
</dbReference>
<dbReference type="GO" id="GO:0016791">
    <property type="term" value="F:phosphatase activity"/>
    <property type="evidence" value="ECO:0007669"/>
    <property type="project" value="InterPro"/>
</dbReference>
<evidence type="ECO:0000313" key="9">
    <source>
        <dbReference type="Proteomes" id="UP000053676"/>
    </source>
</evidence>
<dbReference type="OrthoDB" id="10262843at2759"/>
<dbReference type="Pfam" id="PF13242">
    <property type="entry name" value="Hydrolase_like"/>
    <property type="match status" value="2"/>
</dbReference>
<dbReference type="CDD" id="cd15887">
    <property type="entry name" value="SNARE_SNAP29N"/>
    <property type="match status" value="1"/>
</dbReference>
<evidence type="ECO:0000256" key="3">
    <source>
        <dbReference type="ARBA" id="ARBA00022801"/>
    </source>
</evidence>
<organism evidence="8 9">
    <name type="scientific">Necator americanus</name>
    <name type="common">Human hookworm</name>
    <dbReference type="NCBI Taxonomy" id="51031"/>
    <lineage>
        <taxon>Eukaryota</taxon>
        <taxon>Metazoa</taxon>
        <taxon>Ecdysozoa</taxon>
        <taxon>Nematoda</taxon>
        <taxon>Chromadorea</taxon>
        <taxon>Rhabditida</taxon>
        <taxon>Rhabditina</taxon>
        <taxon>Rhabditomorpha</taxon>
        <taxon>Strongyloidea</taxon>
        <taxon>Ancylostomatidae</taxon>
        <taxon>Bunostominae</taxon>
        <taxon>Necator</taxon>
    </lineage>
</organism>
<protein>
    <recommendedName>
        <fullName evidence="7">t-SNARE coiled-coil homology domain-containing protein</fullName>
    </recommendedName>
</protein>
<sequence length="1145" mass="128811">MPPVKISREELLKYDTFLFDADGVLWKGDVPIPGAVDFVTNLLKSMKRVFIISNNSTKTPEQYLSKIERMGFKGITREQLITPAIVLAAYFRDRPEYAGQPIYLLGVENLKNTLDTMGGVRCFGSGPDHFSSGAYQDFVFSFDMPVIPKAVVCSYDCHLSYPKIMKAATFLKRQEVEFLVTNEDYTFPCPNPNVVVPGAGAVSSTVRAVSGRTPIVFGKPHKPIADFLKKHHHIDAAKTVMFGDRLDTDIQFANDNGFASCFMLTGVNTMDDVKKAETGQQMDPSGWQKQSHSSLLSSSEYIYEFATHNFRPGEKEKYLKAFGNYREEMSNKLPSVALIGSWTVSYGRTKDQAVHLWRHTNGFKDIDNSIAMHSSDSAVSAADTEVAKLCGRRKNIIVKSFSYWREPEQRPPSHVYDLRSYVLTPGSMIEWANAWAKGITFRRDANQDVGGFFAQVGQLYIVYHIWAYPSMCARNETRHATWAKPGWDATVAYTGLSLDFRSFYLFFLMANPFDDDYKSSSATGTTYNTIAYGYDTIAAKLKSYTMRSDNIEDEADYYEREIEKYMQESLDSTERSRRHLENSEKIGAQTAQDLLEQREKLERTERNLDEIHRTTQITQRNLNSLKSVFGGFFKNKFSRKPPDAVAEMPQSKSASKLADTVGDINTGGSSASFSGTTSGQQSTLSETSRNAIKGTRWEVMDNQIDENLDAMSKNLRNLRRLGEDLGREVDEQNQMLDRIQTKADRNDAIVRVQDKQMQKILGSEAKAEESVGANLTPRVLIIAKKVASLNYFHFHYHRLCLRSPLYGFHDEDVAGDESDELLSLKLSAFICEEFAGENSSFVIPFQIKNPVMAPIRISREDLLKYDTFLFDVDGVLWKCDTPIPGAVDFVTNLLESMKTVFIISNNSTMTPEQYLAKIERMGFKGISREQLITPAIVLATYFKERPEYGGQPIYLLGVENLKETLETMGGVRCFGNGPDHFSSGSYQDFVFSFDMPVIPKAVVCSYDCRLSYPKIMKAATFLKRQEVEFLVTDEDKTIPSPNPDYVIPGAGAVSSTVRAVSGRTPIVFGKPNKPIADFLKKHHHIDAGKTVMFGDRLDSDIQFANDNGFASCFMLTGVNTMDDVTKAEVRGEKHLLPTYTFSFSN</sequence>
<keyword evidence="2" id="KW-0813">Transport</keyword>
<dbReference type="InterPro" id="IPR006357">
    <property type="entry name" value="HAD-SF_hydro_IIA"/>
</dbReference>
<evidence type="ECO:0000313" key="8">
    <source>
        <dbReference type="EMBL" id="ETN80453.1"/>
    </source>
</evidence>
<dbReference type="NCBIfam" id="TIGR01460">
    <property type="entry name" value="HAD-SF-IIA"/>
    <property type="match status" value="2"/>
</dbReference>
<dbReference type="AlphaFoldDB" id="W2TF46"/>
<comment type="similarity">
    <text evidence="1">Belongs to the SNAP-25 family.</text>
</comment>
<dbReference type="InterPro" id="IPR036412">
    <property type="entry name" value="HAD-like_sf"/>
</dbReference>
<keyword evidence="9" id="KW-1185">Reference proteome</keyword>
<evidence type="ECO:0000256" key="6">
    <source>
        <dbReference type="SAM" id="MobiDB-lite"/>
    </source>
</evidence>
<dbReference type="NCBIfam" id="TIGR01452">
    <property type="entry name" value="PGP_euk"/>
    <property type="match status" value="1"/>
</dbReference>
<feature type="compositionally biased region" description="Low complexity" evidence="6">
    <location>
        <begin position="666"/>
        <end position="688"/>
    </location>
</feature>
<gene>
    <name evidence="8" type="ORF">NECAME_09183</name>
</gene>
<dbReference type="KEGG" id="nai:NECAME_09183"/>
<evidence type="ECO:0000256" key="2">
    <source>
        <dbReference type="ARBA" id="ARBA00022448"/>
    </source>
</evidence>
<feature type="region of interest" description="Disordered" evidence="6">
    <location>
        <begin position="639"/>
        <end position="690"/>
    </location>
</feature>
<dbReference type="SMART" id="SM00397">
    <property type="entry name" value="t_SNARE"/>
    <property type="match status" value="2"/>
</dbReference>
<proteinExistence type="inferred from homology"/>
<keyword evidence="4" id="KW-0653">Protein transport</keyword>
<evidence type="ECO:0000256" key="1">
    <source>
        <dbReference type="ARBA" id="ARBA00009480"/>
    </source>
</evidence>
<name>W2TF46_NECAM</name>
<dbReference type="Pfam" id="PF13344">
    <property type="entry name" value="Hydrolase_6"/>
    <property type="match status" value="2"/>
</dbReference>
<feature type="compositionally biased region" description="Basic and acidic residues" evidence="6">
    <location>
        <begin position="568"/>
        <end position="584"/>
    </location>
</feature>
<accession>W2TF46</accession>
<keyword evidence="3" id="KW-0378">Hydrolase</keyword>
<dbReference type="PROSITE" id="PS50192">
    <property type="entry name" value="T_SNARE"/>
    <property type="match status" value="2"/>
</dbReference>
<keyword evidence="5" id="KW-0175">Coiled coil</keyword>
<dbReference type="InterPro" id="IPR011008">
    <property type="entry name" value="Dimeric_a/b-barrel"/>
</dbReference>
<dbReference type="CDD" id="cd15856">
    <property type="entry name" value="SNARE_SNAP29C"/>
    <property type="match status" value="1"/>
</dbReference>
<dbReference type="InterPro" id="IPR000727">
    <property type="entry name" value="T_SNARE_dom"/>
</dbReference>
<dbReference type="Proteomes" id="UP000053676">
    <property type="component" value="Unassembled WGS sequence"/>
</dbReference>
<dbReference type="Gene3D" id="1.20.5.110">
    <property type="match status" value="2"/>
</dbReference>
<dbReference type="Gene3D" id="3.30.70.100">
    <property type="match status" value="2"/>
</dbReference>
<dbReference type="EMBL" id="KI659093">
    <property type="protein sequence ID" value="ETN80453.1"/>
    <property type="molecule type" value="Genomic_DNA"/>
</dbReference>
<reference evidence="9" key="1">
    <citation type="journal article" date="2014" name="Nat. Genet.">
        <title>Genome of the human hookworm Necator americanus.</title>
        <authorList>
            <person name="Tang Y.T."/>
            <person name="Gao X."/>
            <person name="Rosa B.A."/>
            <person name="Abubucker S."/>
            <person name="Hallsworth-Pepin K."/>
            <person name="Martin J."/>
            <person name="Tyagi R."/>
            <person name="Heizer E."/>
            <person name="Zhang X."/>
            <person name="Bhonagiri-Palsikar V."/>
            <person name="Minx P."/>
            <person name="Warren W.C."/>
            <person name="Wang Q."/>
            <person name="Zhan B."/>
            <person name="Hotez P.J."/>
            <person name="Sternberg P.W."/>
            <person name="Dougall A."/>
            <person name="Gaze S.T."/>
            <person name="Mulvenna J."/>
            <person name="Sotillo J."/>
            <person name="Ranganathan S."/>
            <person name="Rabelo E.M."/>
            <person name="Wilson R.K."/>
            <person name="Felgner P.L."/>
            <person name="Bethony J."/>
            <person name="Hawdon J.M."/>
            <person name="Gasser R.B."/>
            <person name="Loukas A."/>
            <person name="Mitreva M."/>
        </authorList>
    </citation>
    <scope>NUCLEOTIDE SEQUENCE [LARGE SCALE GENOMIC DNA]</scope>
</reference>
<dbReference type="SUPFAM" id="SSF54909">
    <property type="entry name" value="Dimeric alpha+beta barrel"/>
    <property type="match status" value="2"/>
</dbReference>
<dbReference type="Pfam" id="PF07978">
    <property type="entry name" value="NIPSNAP"/>
    <property type="match status" value="1"/>
</dbReference>
<dbReference type="PANTHER" id="PTHR19288">
    <property type="entry name" value="4-NITROPHENYLPHOSPHATASE-RELATED"/>
    <property type="match status" value="1"/>
</dbReference>
<feature type="domain" description="T-SNARE coiled-coil homology" evidence="7">
    <location>
        <begin position="563"/>
        <end position="625"/>
    </location>
</feature>
<dbReference type="GO" id="GO:0015031">
    <property type="term" value="P:protein transport"/>
    <property type="evidence" value="ECO:0007669"/>
    <property type="project" value="UniProtKB-KW"/>
</dbReference>
<dbReference type="GO" id="GO:0005737">
    <property type="term" value="C:cytoplasm"/>
    <property type="evidence" value="ECO:0007669"/>
    <property type="project" value="TreeGrafter"/>
</dbReference>
<dbReference type="FunFam" id="1.20.5.110:FF:000079">
    <property type="entry name" value="synaptosomal-associated protein 29"/>
    <property type="match status" value="1"/>
</dbReference>
<evidence type="ECO:0000256" key="5">
    <source>
        <dbReference type="ARBA" id="ARBA00023054"/>
    </source>
</evidence>
<feature type="domain" description="T-SNARE coiled-coil homology" evidence="7">
    <location>
        <begin position="698"/>
        <end position="760"/>
    </location>
</feature>
<dbReference type="Gene3D" id="3.40.50.1000">
    <property type="entry name" value="HAD superfamily/HAD-like"/>
    <property type="match status" value="4"/>
</dbReference>
<evidence type="ECO:0000259" key="7">
    <source>
        <dbReference type="PROSITE" id="PS50192"/>
    </source>
</evidence>
<dbReference type="InterPro" id="IPR006349">
    <property type="entry name" value="PGP_euk"/>
</dbReference>
<feature type="region of interest" description="Disordered" evidence="6">
    <location>
        <begin position="568"/>
        <end position="589"/>
    </location>
</feature>
<dbReference type="InterPro" id="IPR023214">
    <property type="entry name" value="HAD_sf"/>
</dbReference>
<dbReference type="STRING" id="51031.W2TF46"/>